<name>A0A542YWA5_9MICO</name>
<evidence type="ECO:0000313" key="3">
    <source>
        <dbReference type="Proteomes" id="UP000319516"/>
    </source>
</evidence>
<dbReference type="Gene3D" id="3.40.50.150">
    <property type="entry name" value="Vaccinia Virus protein VP39"/>
    <property type="match status" value="1"/>
</dbReference>
<dbReference type="CDD" id="cd02440">
    <property type="entry name" value="AdoMet_MTases"/>
    <property type="match status" value="1"/>
</dbReference>
<dbReference type="EMBL" id="VFOP01000001">
    <property type="protein sequence ID" value="TQL52357.1"/>
    <property type="molecule type" value="Genomic_DNA"/>
</dbReference>
<gene>
    <name evidence="2" type="ORF">FB467_3538</name>
</gene>
<dbReference type="PANTHER" id="PTHR43591:SF110">
    <property type="entry name" value="RHODANESE DOMAIN-CONTAINING PROTEIN"/>
    <property type="match status" value="1"/>
</dbReference>
<dbReference type="AlphaFoldDB" id="A0A542YWA5"/>
<dbReference type="SUPFAM" id="SSF53335">
    <property type="entry name" value="S-adenosyl-L-methionine-dependent methyltransferases"/>
    <property type="match status" value="1"/>
</dbReference>
<dbReference type="GO" id="GO:0008168">
    <property type="term" value="F:methyltransferase activity"/>
    <property type="evidence" value="ECO:0007669"/>
    <property type="project" value="UniProtKB-KW"/>
</dbReference>
<dbReference type="PANTHER" id="PTHR43591">
    <property type="entry name" value="METHYLTRANSFERASE"/>
    <property type="match status" value="1"/>
</dbReference>
<dbReference type="GO" id="GO:0032259">
    <property type="term" value="P:methylation"/>
    <property type="evidence" value="ECO:0007669"/>
    <property type="project" value="UniProtKB-KW"/>
</dbReference>
<accession>A0A542YWA5</accession>
<keyword evidence="2" id="KW-0808">Transferase</keyword>
<dbReference type="InterPro" id="IPR041698">
    <property type="entry name" value="Methyltransf_25"/>
</dbReference>
<reference evidence="2 3" key="1">
    <citation type="submission" date="2019-06" db="EMBL/GenBank/DDBJ databases">
        <title>Sequencing the genomes of 1000 actinobacteria strains.</title>
        <authorList>
            <person name="Klenk H.-P."/>
        </authorList>
    </citation>
    <scope>NUCLEOTIDE SEQUENCE [LARGE SCALE GENOMIC DNA]</scope>
    <source>
        <strain evidence="2 3">DSM 12335</strain>
    </source>
</reference>
<dbReference type="InterPro" id="IPR029063">
    <property type="entry name" value="SAM-dependent_MTases_sf"/>
</dbReference>
<dbReference type="Proteomes" id="UP000319516">
    <property type="component" value="Unassembled WGS sequence"/>
</dbReference>
<dbReference type="Pfam" id="PF13649">
    <property type="entry name" value="Methyltransf_25"/>
    <property type="match status" value="1"/>
</dbReference>
<proteinExistence type="predicted"/>
<sequence length="228" mass="25136">MVRPVGALTYRDGVDRRTQELREAHDVLAELYAERLADALEEIPEDRAVLDLFCRLVRDAGLGTTVGDIGSGSGRLAPYLADQGLQPHGVDLSEEMVRVARRDHPAYPFEVADLRRLPFDDASLAGVLGWYSLMYLPPEDAPRAFAELARVVRPGGYLATAFKVGDDSPRRGGGTLDLGIAFDIYWHSPQEMERRVTDAGFEVVFWGGRPGRDGEPQPQGYLVARRAG</sequence>
<evidence type="ECO:0000313" key="2">
    <source>
        <dbReference type="EMBL" id="TQL52357.1"/>
    </source>
</evidence>
<keyword evidence="3" id="KW-1185">Reference proteome</keyword>
<organism evidence="2 3">
    <name type="scientific">Ornithinicoccus hortensis</name>
    <dbReference type="NCBI Taxonomy" id="82346"/>
    <lineage>
        <taxon>Bacteria</taxon>
        <taxon>Bacillati</taxon>
        <taxon>Actinomycetota</taxon>
        <taxon>Actinomycetes</taxon>
        <taxon>Micrococcales</taxon>
        <taxon>Intrasporangiaceae</taxon>
        <taxon>Ornithinicoccus</taxon>
    </lineage>
</organism>
<protein>
    <submittedName>
        <fullName evidence="2">Methyltransferase family protein</fullName>
    </submittedName>
</protein>
<comment type="caution">
    <text evidence="2">The sequence shown here is derived from an EMBL/GenBank/DDBJ whole genome shotgun (WGS) entry which is preliminary data.</text>
</comment>
<evidence type="ECO:0000259" key="1">
    <source>
        <dbReference type="Pfam" id="PF13649"/>
    </source>
</evidence>
<feature type="domain" description="Methyltransferase" evidence="1">
    <location>
        <begin position="68"/>
        <end position="156"/>
    </location>
</feature>
<keyword evidence="2" id="KW-0489">Methyltransferase</keyword>